<evidence type="ECO:0000313" key="1">
    <source>
        <dbReference type="EMBL" id="AJQ97499.1"/>
    </source>
</evidence>
<reference evidence="1 2" key="1">
    <citation type="submission" date="2014-01" db="EMBL/GenBank/DDBJ databases">
        <title>Full genme sequencing of cellulolytic bacterium Gynuella sunshinyii YC6258T gen. nov., sp. nov.</title>
        <authorList>
            <person name="Khan H."/>
            <person name="Chung E.J."/>
            <person name="Chung Y.R."/>
        </authorList>
    </citation>
    <scope>NUCLEOTIDE SEQUENCE [LARGE SCALE GENOMIC DNA]</scope>
    <source>
        <strain evidence="1 2">YC6258</strain>
    </source>
</reference>
<dbReference type="STRING" id="1445510.YC6258_05471"/>
<dbReference type="HOGENOM" id="CLU_3234264_0_0_6"/>
<dbReference type="EMBL" id="CP007142">
    <property type="protein sequence ID" value="AJQ97499.1"/>
    <property type="molecule type" value="Genomic_DNA"/>
</dbReference>
<proteinExistence type="predicted"/>
<name>A0A0C5W4E9_9GAMM</name>
<evidence type="ECO:0000313" key="2">
    <source>
        <dbReference type="Proteomes" id="UP000032266"/>
    </source>
</evidence>
<keyword evidence="2" id="KW-1185">Reference proteome</keyword>
<accession>A0A0C5W4E9</accession>
<dbReference type="AlphaFoldDB" id="A0A0C5W4E9"/>
<sequence>MKYFAVLFLSLGAKHNRTPTLTIDIHTNSRHYSILYIYQYKDV</sequence>
<dbReference type="KEGG" id="gsn:YC6258_05471"/>
<protein>
    <submittedName>
        <fullName evidence="1">Uncharacterized protein</fullName>
    </submittedName>
</protein>
<gene>
    <name evidence="1" type="ORF">YC6258_05471</name>
</gene>
<dbReference type="Proteomes" id="UP000032266">
    <property type="component" value="Chromosome"/>
</dbReference>
<organism evidence="1 2">
    <name type="scientific">Gynuella sunshinyii YC6258</name>
    <dbReference type="NCBI Taxonomy" id="1445510"/>
    <lineage>
        <taxon>Bacteria</taxon>
        <taxon>Pseudomonadati</taxon>
        <taxon>Pseudomonadota</taxon>
        <taxon>Gammaproteobacteria</taxon>
        <taxon>Oceanospirillales</taxon>
        <taxon>Saccharospirillaceae</taxon>
        <taxon>Gynuella</taxon>
    </lineage>
</organism>